<comment type="caution">
    <text evidence="1">The sequence shown here is derived from an EMBL/GenBank/DDBJ whole genome shotgun (WGS) entry which is preliminary data.</text>
</comment>
<name>A0AAW0XLZ4_CHEQU</name>
<dbReference type="AlphaFoldDB" id="A0AAW0XLZ4"/>
<dbReference type="EMBL" id="JARKIK010000038">
    <property type="protein sequence ID" value="KAK8739034.1"/>
    <property type="molecule type" value="Genomic_DNA"/>
</dbReference>
<accession>A0AAW0XLZ4</accession>
<sequence length="100" mass="11912">MHLMVISGNKTSNMLQYKFRLIAPTNSLDHCTCIELSCTQYIFRVKRSDKIYSIDEVEYRVRQEHEPWYTWYCTESHTDIHPPVLDNTNTSHISHHIKTL</sequence>
<gene>
    <name evidence="1" type="ORF">OTU49_003801</name>
</gene>
<keyword evidence="2" id="KW-1185">Reference proteome</keyword>
<organism evidence="1 2">
    <name type="scientific">Cherax quadricarinatus</name>
    <name type="common">Australian red claw crayfish</name>
    <dbReference type="NCBI Taxonomy" id="27406"/>
    <lineage>
        <taxon>Eukaryota</taxon>
        <taxon>Metazoa</taxon>
        <taxon>Ecdysozoa</taxon>
        <taxon>Arthropoda</taxon>
        <taxon>Crustacea</taxon>
        <taxon>Multicrustacea</taxon>
        <taxon>Malacostraca</taxon>
        <taxon>Eumalacostraca</taxon>
        <taxon>Eucarida</taxon>
        <taxon>Decapoda</taxon>
        <taxon>Pleocyemata</taxon>
        <taxon>Astacidea</taxon>
        <taxon>Parastacoidea</taxon>
        <taxon>Parastacidae</taxon>
        <taxon>Cherax</taxon>
    </lineage>
</organism>
<evidence type="ECO:0000313" key="1">
    <source>
        <dbReference type="EMBL" id="KAK8739034.1"/>
    </source>
</evidence>
<reference evidence="1 2" key="1">
    <citation type="journal article" date="2024" name="BMC Genomics">
        <title>Genome assembly of redclaw crayfish (Cherax quadricarinatus) provides insights into its immune adaptation and hypoxia tolerance.</title>
        <authorList>
            <person name="Liu Z."/>
            <person name="Zheng J."/>
            <person name="Li H."/>
            <person name="Fang K."/>
            <person name="Wang S."/>
            <person name="He J."/>
            <person name="Zhou D."/>
            <person name="Weng S."/>
            <person name="Chi M."/>
            <person name="Gu Z."/>
            <person name="He J."/>
            <person name="Li F."/>
            <person name="Wang M."/>
        </authorList>
    </citation>
    <scope>NUCLEOTIDE SEQUENCE [LARGE SCALE GENOMIC DNA]</scope>
    <source>
        <strain evidence="1">ZL_2023a</strain>
    </source>
</reference>
<protein>
    <submittedName>
        <fullName evidence="1">Uncharacterized protein</fullName>
    </submittedName>
</protein>
<evidence type="ECO:0000313" key="2">
    <source>
        <dbReference type="Proteomes" id="UP001445076"/>
    </source>
</evidence>
<proteinExistence type="predicted"/>
<dbReference type="Proteomes" id="UP001445076">
    <property type="component" value="Unassembled WGS sequence"/>
</dbReference>